<feature type="region of interest" description="Disordered" evidence="7">
    <location>
        <begin position="328"/>
        <end position="405"/>
    </location>
</feature>
<dbReference type="InterPro" id="IPR052093">
    <property type="entry name" value="HR_Repair_Mediator"/>
</dbReference>
<evidence type="ECO:0000256" key="3">
    <source>
        <dbReference type="ARBA" id="ARBA00022763"/>
    </source>
</evidence>
<protein>
    <submittedName>
        <fullName evidence="9">P-loop containing nucleoside triphosphate hydrolase protein</fullName>
    </submittedName>
</protein>
<dbReference type="PANTHER" id="PTHR46239:SF1">
    <property type="entry name" value="DNA REPAIR PROTEIN RAD51 HOMOLOG 3"/>
    <property type="match status" value="1"/>
</dbReference>
<reference evidence="9" key="1">
    <citation type="journal article" date="2021" name="IMA Fungus">
        <title>Genomic characterization of three marine fungi, including Emericellopsis atlantica sp. nov. with signatures of a generalist lifestyle and marine biomass degradation.</title>
        <authorList>
            <person name="Hagestad O.C."/>
            <person name="Hou L."/>
            <person name="Andersen J.H."/>
            <person name="Hansen E.H."/>
            <person name="Altermark B."/>
            <person name="Li C."/>
            <person name="Kuhnert E."/>
            <person name="Cox R.J."/>
            <person name="Crous P.W."/>
            <person name="Spatafora J.W."/>
            <person name="Lail K."/>
            <person name="Amirebrahimi M."/>
            <person name="Lipzen A."/>
            <person name="Pangilinan J."/>
            <person name="Andreopoulos W."/>
            <person name="Hayes R.D."/>
            <person name="Ng V."/>
            <person name="Grigoriev I.V."/>
            <person name="Jackson S.A."/>
            <person name="Sutton T.D.S."/>
            <person name="Dobson A.D.W."/>
            <person name="Rama T."/>
        </authorList>
    </citation>
    <scope>NUCLEOTIDE SEQUENCE</scope>
    <source>
        <strain evidence="9">TRa3180A</strain>
    </source>
</reference>
<keyword evidence="10" id="KW-1185">Reference proteome</keyword>
<dbReference type="InterPro" id="IPR027417">
    <property type="entry name" value="P-loop_NTPase"/>
</dbReference>
<evidence type="ECO:0000256" key="2">
    <source>
        <dbReference type="ARBA" id="ARBA00022741"/>
    </source>
</evidence>
<keyword evidence="3" id="KW-0227">DNA damage</keyword>
<feature type="region of interest" description="Disordered" evidence="7">
    <location>
        <begin position="425"/>
        <end position="455"/>
    </location>
</feature>
<evidence type="ECO:0000259" key="8">
    <source>
        <dbReference type="PROSITE" id="PS50162"/>
    </source>
</evidence>
<proteinExistence type="predicted"/>
<keyword evidence="4" id="KW-0067">ATP-binding</keyword>
<dbReference type="Pfam" id="PF00154">
    <property type="entry name" value="RecA_N"/>
    <property type="match status" value="1"/>
</dbReference>
<dbReference type="GO" id="GO:0007131">
    <property type="term" value="P:reciprocal meiotic recombination"/>
    <property type="evidence" value="ECO:0007669"/>
    <property type="project" value="TreeGrafter"/>
</dbReference>
<dbReference type="InterPro" id="IPR020588">
    <property type="entry name" value="RecA_ATP-bd"/>
</dbReference>
<name>A0A9P7YY30_9HELO</name>
<dbReference type="PROSITE" id="PS50162">
    <property type="entry name" value="RECA_2"/>
    <property type="match status" value="1"/>
</dbReference>
<dbReference type="GO" id="GO:0005657">
    <property type="term" value="C:replication fork"/>
    <property type="evidence" value="ECO:0007669"/>
    <property type="project" value="TreeGrafter"/>
</dbReference>
<comment type="caution">
    <text evidence="9">The sequence shown here is derived from an EMBL/GenBank/DDBJ whole genome shotgun (WGS) entry which is preliminary data.</text>
</comment>
<evidence type="ECO:0000256" key="1">
    <source>
        <dbReference type="ARBA" id="ARBA00004123"/>
    </source>
</evidence>
<feature type="compositionally biased region" description="Polar residues" evidence="7">
    <location>
        <begin position="344"/>
        <end position="361"/>
    </location>
</feature>
<evidence type="ECO:0000256" key="7">
    <source>
        <dbReference type="SAM" id="MobiDB-lite"/>
    </source>
</evidence>
<dbReference type="Proteomes" id="UP000887226">
    <property type="component" value="Unassembled WGS sequence"/>
</dbReference>
<dbReference type="PANTHER" id="PTHR46239">
    <property type="entry name" value="DNA REPAIR PROTEIN RAD51 HOMOLOG 3 RAD51C"/>
    <property type="match status" value="1"/>
</dbReference>
<dbReference type="OrthoDB" id="5957327at2759"/>
<evidence type="ECO:0000313" key="9">
    <source>
        <dbReference type="EMBL" id="KAG9241840.1"/>
    </source>
</evidence>
<dbReference type="EMBL" id="MU254149">
    <property type="protein sequence ID" value="KAG9241840.1"/>
    <property type="molecule type" value="Genomic_DNA"/>
</dbReference>
<dbReference type="SUPFAM" id="SSF52540">
    <property type="entry name" value="P-loop containing nucleoside triphosphate hydrolases"/>
    <property type="match status" value="1"/>
</dbReference>
<evidence type="ECO:0000256" key="6">
    <source>
        <dbReference type="ARBA" id="ARBA00023242"/>
    </source>
</evidence>
<sequence>MTTSSLKPDYNSLHGPGESNFSSSSPHRLPTVSAADALAKLKNSAMRCVSTGLRDLDAILQNQNPAAPADEASHAFKGGVSRGRVTEVYGPSGVGKTAFGMQLTAGALHAGRAVTWIDASHPVPGPRLSQIINSYKPVSPPRPLSSSSHSTDLSESLTHFSTPSLAHLLALLAYQTANPSQITSLLIIDGFSTLIINAFPRNPDSNGTPKPGVPRPTTRKLPVLTHLLKTLQTLALTQNIAIVLLTHCVTKMRPGIGAMLVPVLNFPAWEQGLGCRVILFRDWGWEDEDGKAFDLRLAEVIKAEGIESGGRGRIAGFGIDENGLHSIAPPKLLRRTPPSGLSPPKNQIPLSSPCLPQNPRSNLGKRKLAATDLNFEIPDSEAEDDEDYGWGDEDEGTLPAMPPQWQGSEDILVSVPEVEEVQYEVGEGDGDGDGEGGRQMEFLGEAIDSEDELAL</sequence>
<dbReference type="GO" id="GO:0000400">
    <property type="term" value="F:four-way junction DNA binding"/>
    <property type="evidence" value="ECO:0007669"/>
    <property type="project" value="TreeGrafter"/>
</dbReference>
<accession>A0A9P7YY30</accession>
<feature type="region of interest" description="Disordered" evidence="7">
    <location>
        <begin position="1"/>
        <end position="28"/>
    </location>
</feature>
<dbReference type="GO" id="GO:0000707">
    <property type="term" value="P:meiotic DNA recombinase assembly"/>
    <property type="evidence" value="ECO:0007669"/>
    <property type="project" value="TreeGrafter"/>
</dbReference>
<feature type="domain" description="RecA family profile 1" evidence="8">
    <location>
        <begin position="45"/>
        <end position="248"/>
    </location>
</feature>
<feature type="compositionally biased region" description="Acidic residues" evidence="7">
    <location>
        <begin position="425"/>
        <end position="434"/>
    </location>
</feature>
<dbReference type="GO" id="GO:0008821">
    <property type="term" value="F:crossover junction DNA endonuclease activity"/>
    <property type="evidence" value="ECO:0007669"/>
    <property type="project" value="TreeGrafter"/>
</dbReference>
<keyword evidence="5" id="KW-0234">DNA repair</keyword>
<keyword evidence="6" id="KW-0539">Nucleus</keyword>
<dbReference type="GO" id="GO:0005524">
    <property type="term" value="F:ATP binding"/>
    <property type="evidence" value="ECO:0007669"/>
    <property type="project" value="UniProtKB-KW"/>
</dbReference>
<keyword evidence="9" id="KW-0378">Hydrolase</keyword>
<dbReference type="GO" id="GO:0140664">
    <property type="term" value="F:ATP-dependent DNA damage sensor activity"/>
    <property type="evidence" value="ECO:0007669"/>
    <property type="project" value="InterPro"/>
</dbReference>
<dbReference type="AlphaFoldDB" id="A0A9P7YY30"/>
<comment type="subcellular location">
    <subcellularLocation>
        <location evidence="1">Nucleus</location>
    </subcellularLocation>
</comment>
<dbReference type="GO" id="GO:0033063">
    <property type="term" value="C:Rad51B-Rad51C-Rad51D-XRCC2 complex"/>
    <property type="evidence" value="ECO:0007669"/>
    <property type="project" value="TreeGrafter"/>
</dbReference>
<evidence type="ECO:0000256" key="4">
    <source>
        <dbReference type="ARBA" id="ARBA00022840"/>
    </source>
</evidence>
<keyword evidence="2" id="KW-0547">Nucleotide-binding</keyword>
<dbReference type="InterPro" id="IPR049428">
    <property type="entry name" value="RecA-like_N"/>
</dbReference>
<evidence type="ECO:0000256" key="5">
    <source>
        <dbReference type="ARBA" id="ARBA00023204"/>
    </source>
</evidence>
<dbReference type="GO" id="GO:0033065">
    <property type="term" value="C:Rad51C-XRCC3 complex"/>
    <property type="evidence" value="ECO:0007669"/>
    <property type="project" value="TreeGrafter"/>
</dbReference>
<evidence type="ECO:0000313" key="10">
    <source>
        <dbReference type="Proteomes" id="UP000887226"/>
    </source>
</evidence>
<gene>
    <name evidence="9" type="ORF">BJ878DRAFT_544840</name>
</gene>
<organism evidence="9 10">
    <name type="scientific">Calycina marina</name>
    <dbReference type="NCBI Taxonomy" id="1763456"/>
    <lineage>
        <taxon>Eukaryota</taxon>
        <taxon>Fungi</taxon>
        <taxon>Dikarya</taxon>
        <taxon>Ascomycota</taxon>
        <taxon>Pezizomycotina</taxon>
        <taxon>Leotiomycetes</taxon>
        <taxon>Helotiales</taxon>
        <taxon>Pezizellaceae</taxon>
        <taxon>Calycina</taxon>
    </lineage>
</organism>
<dbReference type="Gene3D" id="3.40.50.300">
    <property type="entry name" value="P-loop containing nucleotide triphosphate hydrolases"/>
    <property type="match status" value="1"/>
</dbReference>
<feature type="compositionally biased region" description="Acidic residues" evidence="7">
    <location>
        <begin position="378"/>
        <end position="396"/>
    </location>
</feature>